<comment type="subcellular location">
    <subcellularLocation>
        <location evidence="8">Cell membrane</location>
        <topology evidence="8">Peripheral membrane protein</topology>
    </subcellularLocation>
</comment>
<evidence type="ECO:0000256" key="3">
    <source>
        <dbReference type="ARBA" id="ARBA00022723"/>
    </source>
</evidence>
<evidence type="ECO:0000256" key="5">
    <source>
        <dbReference type="ARBA" id="ARBA00022982"/>
    </source>
</evidence>
<dbReference type="Proteomes" id="UP001500840">
    <property type="component" value="Unassembled WGS sequence"/>
</dbReference>
<dbReference type="InterPro" id="IPR017896">
    <property type="entry name" value="4Fe4S_Fe-S-bd"/>
</dbReference>
<keyword evidence="8" id="KW-1278">Translocase</keyword>
<keyword evidence="4 8" id="KW-0677">Repeat</keyword>
<evidence type="ECO:0000256" key="7">
    <source>
        <dbReference type="ARBA" id="ARBA00023014"/>
    </source>
</evidence>
<keyword evidence="5 8" id="KW-0249">Electron transport</keyword>
<feature type="binding site" evidence="8">
    <location>
        <position position="420"/>
    </location>
    <ligand>
        <name>[4Fe-4S] cluster</name>
        <dbReference type="ChEBI" id="CHEBI:49883"/>
        <label>2</label>
    </ligand>
</feature>
<keyword evidence="11" id="KW-1185">Reference proteome</keyword>
<dbReference type="EC" id="7.-.-.-" evidence="8"/>
<feature type="binding site" evidence="8">
    <location>
        <position position="417"/>
    </location>
    <ligand>
        <name>[4Fe-4S] cluster</name>
        <dbReference type="ChEBI" id="CHEBI:49883"/>
        <label>2</label>
    </ligand>
</feature>
<feature type="binding site" evidence="8">
    <location>
        <position position="383"/>
    </location>
    <ligand>
        <name>[4Fe-4S] cluster</name>
        <dbReference type="ChEBI" id="CHEBI:49883"/>
        <label>1</label>
    </ligand>
</feature>
<dbReference type="Gene3D" id="3.30.70.20">
    <property type="match status" value="1"/>
</dbReference>
<feature type="binding site" evidence="8">
    <location>
        <position position="377"/>
    </location>
    <ligand>
        <name>[4Fe-4S] cluster</name>
        <dbReference type="ChEBI" id="CHEBI:49883"/>
        <label>1</label>
    </ligand>
</feature>
<sequence>MRNLRFDFFRGKTFAHGIHPPESKQETCHREIHQFPFAPLLIVPLSQHIGKPAVPVVGEDDEVVRGQLIAAADGFMSVAIHAPASGIIRRIAPTPSINGKMEPAFFLEPFAASTQEVVEGTPLDIDSASREQILAAIQSAGIVGLGGAGFPTHAKLKIPDGKFVDTLVINGIECEPYLTTDHRVMLEHANDVITGIGYLLRATAAQRAIIAVEANKTDAAESLRRMLPPSVPITIEVLPVKYPQGAEKMLITALLGREVPSRGLPLDVHVICVNVGTAAEIGKLIPHGLGLQERVVTVGGPAIQQKGNYRIPIGTTLRFILETVGTEPDISTVVMGGPMMGAAASSLDIPITKGSTGVIAFTERETGKLRSRKQFPCIKCGDCVDVCPLFLNPSQLGLLAEHGRYSSMVNDHHLMDCFECGCCTFVCPAHIPLVQQFRVAKAAIRKAARSEG</sequence>
<dbReference type="SUPFAM" id="SSF46548">
    <property type="entry name" value="alpha-helical ferredoxin"/>
    <property type="match status" value="1"/>
</dbReference>
<comment type="similarity">
    <text evidence="8">Belongs to the 4Fe4S bacterial-type ferredoxin family. RnfC subfamily.</text>
</comment>
<dbReference type="InterPro" id="IPR017900">
    <property type="entry name" value="4Fe4S_Fe_S_CS"/>
</dbReference>
<feature type="domain" description="4Fe-4S ferredoxin-type" evidence="9">
    <location>
        <begin position="367"/>
        <end position="388"/>
    </location>
</feature>
<dbReference type="EMBL" id="BAABGA010000120">
    <property type="protein sequence ID" value="GAA4472825.1"/>
    <property type="molecule type" value="Genomic_DNA"/>
</dbReference>
<dbReference type="NCBIfam" id="NF003454">
    <property type="entry name" value="PRK05035.1"/>
    <property type="match status" value="1"/>
</dbReference>
<dbReference type="Pfam" id="PF12838">
    <property type="entry name" value="Fer4_7"/>
    <property type="match status" value="1"/>
</dbReference>
<comment type="subunit">
    <text evidence="8">The complex is composed of six subunits: RnfA, RnfB, RnfC, RnfD, RnfE and RnfG.</text>
</comment>
<dbReference type="InterPro" id="IPR026902">
    <property type="entry name" value="RnfC_N"/>
</dbReference>
<keyword evidence="2 8" id="KW-0004">4Fe-4S</keyword>
<keyword evidence="6 8" id="KW-0408">Iron</keyword>
<feature type="binding site" evidence="8">
    <location>
        <position position="423"/>
    </location>
    <ligand>
        <name>[4Fe-4S] cluster</name>
        <dbReference type="ChEBI" id="CHEBI:49883"/>
        <label>2</label>
    </ligand>
</feature>
<dbReference type="Pfam" id="PF13375">
    <property type="entry name" value="RnfC_N"/>
    <property type="match status" value="1"/>
</dbReference>
<evidence type="ECO:0000256" key="6">
    <source>
        <dbReference type="ARBA" id="ARBA00023004"/>
    </source>
</evidence>
<organism evidence="10 11">
    <name type="scientific">Novipirellula rosea</name>
    <dbReference type="NCBI Taxonomy" id="1031540"/>
    <lineage>
        <taxon>Bacteria</taxon>
        <taxon>Pseudomonadati</taxon>
        <taxon>Planctomycetota</taxon>
        <taxon>Planctomycetia</taxon>
        <taxon>Pirellulales</taxon>
        <taxon>Pirellulaceae</taxon>
        <taxon>Novipirellula</taxon>
    </lineage>
</organism>
<evidence type="ECO:0000256" key="1">
    <source>
        <dbReference type="ARBA" id="ARBA00022448"/>
    </source>
</evidence>
<keyword evidence="3 8" id="KW-0479">Metal-binding</keyword>
<dbReference type="PANTHER" id="PTHR43034:SF2">
    <property type="entry name" value="ION-TRANSLOCATING OXIDOREDUCTASE COMPLEX SUBUNIT C"/>
    <property type="match status" value="1"/>
</dbReference>
<protein>
    <recommendedName>
        <fullName evidence="8">Ion-translocating oxidoreductase complex subunit C</fullName>
        <ecNumber evidence="8">7.-.-.-</ecNumber>
    </recommendedName>
    <alternativeName>
        <fullName evidence="8">Rnf electron transport complex subunit C</fullName>
    </alternativeName>
</protein>
<feature type="binding site" evidence="8">
    <location>
        <position position="387"/>
    </location>
    <ligand>
        <name>[4Fe-4S] cluster</name>
        <dbReference type="ChEBI" id="CHEBI:49883"/>
        <label>2</label>
    </ligand>
</feature>
<dbReference type="Pfam" id="PF01512">
    <property type="entry name" value="Complex1_51K"/>
    <property type="match status" value="1"/>
</dbReference>
<dbReference type="NCBIfam" id="TIGR01945">
    <property type="entry name" value="rnfC"/>
    <property type="match status" value="1"/>
</dbReference>
<dbReference type="PANTHER" id="PTHR43034">
    <property type="entry name" value="ION-TRANSLOCATING OXIDOREDUCTASE COMPLEX SUBUNIT C"/>
    <property type="match status" value="1"/>
</dbReference>
<dbReference type="InterPro" id="IPR010208">
    <property type="entry name" value="Ion_transpt_RnfC/RsxC"/>
</dbReference>
<reference evidence="11" key="1">
    <citation type="journal article" date="2019" name="Int. J. Syst. Evol. Microbiol.">
        <title>The Global Catalogue of Microorganisms (GCM) 10K type strain sequencing project: providing services to taxonomists for standard genome sequencing and annotation.</title>
        <authorList>
            <consortium name="The Broad Institute Genomics Platform"/>
            <consortium name="The Broad Institute Genome Sequencing Center for Infectious Disease"/>
            <person name="Wu L."/>
            <person name="Ma J."/>
        </authorList>
    </citation>
    <scope>NUCLEOTIDE SEQUENCE [LARGE SCALE GENOMIC DNA]</scope>
    <source>
        <strain evidence="11">JCM 17759</strain>
    </source>
</reference>
<evidence type="ECO:0000313" key="10">
    <source>
        <dbReference type="EMBL" id="GAA4472825.1"/>
    </source>
</evidence>
<keyword evidence="7 8" id="KW-0411">Iron-sulfur</keyword>
<name>A0ABP8NW92_9BACT</name>
<dbReference type="Gene3D" id="3.40.50.11540">
    <property type="entry name" value="NADH-ubiquinone oxidoreductase 51kDa subunit"/>
    <property type="match status" value="1"/>
</dbReference>
<evidence type="ECO:0000256" key="2">
    <source>
        <dbReference type="ARBA" id="ARBA00022485"/>
    </source>
</evidence>
<gene>
    <name evidence="10" type="primary">rsxC</name>
    <name evidence="8" type="synonym">rnfC</name>
    <name evidence="10" type="ORF">GCM10023156_69950</name>
</gene>
<comment type="cofactor">
    <cofactor evidence="8">
        <name>[4Fe-4S] cluster</name>
        <dbReference type="ChEBI" id="CHEBI:49883"/>
    </cofactor>
    <text evidence="8">Binds 2 [4Fe-4S] clusters per subunit.</text>
</comment>
<evidence type="ECO:0000256" key="8">
    <source>
        <dbReference type="HAMAP-Rule" id="MF_00461"/>
    </source>
</evidence>
<dbReference type="PROSITE" id="PS51379">
    <property type="entry name" value="4FE4S_FER_2"/>
    <property type="match status" value="1"/>
</dbReference>
<keyword evidence="1 8" id="KW-0813">Transport</keyword>
<feature type="binding site" evidence="8">
    <location>
        <position position="380"/>
    </location>
    <ligand>
        <name>[4Fe-4S] cluster</name>
        <dbReference type="ChEBI" id="CHEBI:49883"/>
        <label>1</label>
    </ligand>
</feature>
<accession>A0ABP8NW92</accession>
<dbReference type="InterPro" id="IPR037225">
    <property type="entry name" value="Nuo51_FMN-bd_sf"/>
</dbReference>
<comment type="caution">
    <text evidence="10">The sequence shown here is derived from an EMBL/GenBank/DDBJ whole genome shotgun (WGS) entry which is preliminary data.</text>
</comment>
<evidence type="ECO:0000313" key="11">
    <source>
        <dbReference type="Proteomes" id="UP001500840"/>
    </source>
</evidence>
<keyword evidence="8" id="KW-0472">Membrane</keyword>
<keyword evidence="8" id="KW-1003">Cell membrane</keyword>
<comment type="function">
    <text evidence="8">Part of a membrane-bound complex that couples electron transfer with translocation of ions across the membrane.</text>
</comment>
<dbReference type="PROSITE" id="PS00198">
    <property type="entry name" value="4FE4S_FER_1"/>
    <property type="match status" value="1"/>
</dbReference>
<dbReference type="InterPro" id="IPR011538">
    <property type="entry name" value="Nuo51_FMN-bd"/>
</dbReference>
<feature type="binding site" evidence="8">
    <location>
        <position position="427"/>
    </location>
    <ligand>
        <name>[4Fe-4S] cluster</name>
        <dbReference type="ChEBI" id="CHEBI:49883"/>
        <label>1</label>
    </ligand>
</feature>
<proteinExistence type="inferred from homology"/>
<evidence type="ECO:0000259" key="9">
    <source>
        <dbReference type="PROSITE" id="PS51379"/>
    </source>
</evidence>
<dbReference type="SUPFAM" id="SSF142019">
    <property type="entry name" value="Nqo1 FMN-binding domain-like"/>
    <property type="match status" value="1"/>
</dbReference>
<dbReference type="RefSeq" id="WP_345328373.1">
    <property type="nucleotide sequence ID" value="NZ_BAABGA010000120.1"/>
</dbReference>
<evidence type="ECO:0000256" key="4">
    <source>
        <dbReference type="ARBA" id="ARBA00022737"/>
    </source>
</evidence>
<dbReference type="HAMAP" id="MF_00461">
    <property type="entry name" value="RsxC_RnfC"/>
    <property type="match status" value="1"/>
</dbReference>